<protein>
    <submittedName>
        <fullName evidence="3">Protease</fullName>
    </submittedName>
</protein>
<gene>
    <name evidence="3" type="ORF">C457_15467</name>
</gene>
<keyword evidence="1" id="KW-0812">Transmembrane</keyword>
<proteinExistence type="predicted"/>
<keyword evidence="1" id="KW-1133">Transmembrane helix</keyword>
<feature type="domain" description="CAAX prenyl protease 2/Lysostaphin resistance protein A-like" evidence="2">
    <location>
        <begin position="121"/>
        <end position="226"/>
    </location>
</feature>
<keyword evidence="4" id="KW-1185">Reference proteome</keyword>
<dbReference type="EMBL" id="AOLG01000051">
    <property type="protein sequence ID" value="ELZ65970.1"/>
    <property type="molecule type" value="Genomic_DNA"/>
</dbReference>
<reference evidence="3 4" key="1">
    <citation type="journal article" date="2014" name="PLoS Genet.">
        <title>Phylogenetically driven sequencing of extremely halophilic archaea reveals strategies for static and dynamic osmo-response.</title>
        <authorList>
            <person name="Becker E.A."/>
            <person name="Seitzer P.M."/>
            <person name="Tritt A."/>
            <person name="Larsen D."/>
            <person name="Krusor M."/>
            <person name="Yao A.I."/>
            <person name="Wu D."/>
            <person name="Madern D."/>
            <person name="Eisen J.A."/>
            <person name="Darling A.E."/>
            <person name="Facciotti M.T."/>
        </authorList>
    </citation>
    <scope>NUCLEOTIDE SEQUENCE [LARGE SCALE GENOMIC DNA]</scope>
    <source>
        <strain evidence="4">DSM 18310 / JCM 13924 / TL6</strain>
    </source>
</reference>
<dbReference type="PATRIC" id="fig|1227461.3.peg.3026"/>
<feature type="transmembrane region" description="Helical" evidence="1">
    <location>
        <begin position="44"/>
        <end position="63"/>
    </location>
</feature>
<keyword evidence="3" id="KW-0645">Protease</keyword>
<dbReference type="GO" id="GO:0006508">
    <property type="term" value="P:proteolysis"/>
    <property type="evidence" value="ECO:0007669"/>
    <property type="project" value="UniProtKB-KW"/>
</dbReference>
<evidence type="ECO:0000313" key="3">
    <source>
        <dbReference type="EMBL" id="ELZ65970.1"/>
    </source>
</evidence>
<dbReference type="RefSeq" id="WP_008095968.1">
    <property type="nucleotide sequence ID" value="NZ_AOLG01000051.1"/>
</dbReference>
<dbReference type="Pfam" id="PF02517">
    <property type="entry name" value="Rce1-like"/>
    <property type="match status" value="1"/>
</dbReference>
<feature type="transmembrane region" description="Helical" evidence="1">
    <location>
        <begin position="242"/>
        <end position="262"/>
    </location>
</feature>
<keyword evidence="3" id="KW-0378">Hydrolase</keyword>
<evidence type="ECO:0000259" key="2">
    <source>
        <dbReference type="Pfam" id="PF02517"/>
    </source>
</evidence>
<dbReference type="GO" id="GO:0004175">
    <property type="term" value="F:endopeptidase activity"/>
    <property type="evidence" value="ECO:0007669"/>
    <property type="project" value="UniProtKB-ARBA"/>
</dbReference>
<sequence>MVRTRLTSPTFDRSASIPTVTYVLLITVLSGFLLAAPHGSPTPLLGLAWSGVLVALAAGALRVEGVALQSLFPSLRAFGAAVAVVVAFWALYNLVAAGLATAGVGGFEPVLSRVVAHPAPYLAALLSSFVLTALPEELLFRGYFQQKAISLAGGDSRRAVIGGVAAVAVLFAVFHLPRWFIASGHGVSAALGTRLFGLLLAGLVYGGVYAFTGNLWVVALFHATMNQPPFIVTVDIPAELHLVAGVVEYAGILAVVVLAVRLTGIGEGIPVWARE</sequence>
<evidence type="ECO:0000313" key="4">
    <source>
        <dbReference type="Proteomes" id="UP000011559"/>
    </source>
</evidence>
<feature type="transmembrane region" description="Helical" evidence="1">
    <location>
        <begin position="75"/>
        <end position="99"/>
    </location>
</feature>
<organism evidence="3 4">
    <name type="scientific">Haloferax prahovense (strain DSM 18310 / JCM 13924 / TL6)</name>
    <dbReference type="NCBI Taxonomy" id="1227461"/>
    <lineage>
        <taxon>Archaea</taxon>
        <taxon>Methanobacteriati</taxon>
        <taxon>Methanobacteriota</taxon>
        <taxon>Stenosarchaea group</taxon>
        <taxon>Halobacteria</taxon>
        <taxon>Halobacteriales</taxon>
        <taxon>Haloferacaceae</taxon>
        <taxon>Haloferax</taxon>
    </lineage>
</organism>
<accession>M0G1A0</accession>
<dbReference type="Proteomes" id="UP000011559">
    <property type="component" value="Unassembled WGS sequence"/>
</dbReference>
<feature type="transmembrane region" description="Helical" evidence="1">
    <location>
        <begin position="196"/>
        <end position="221"/>
    </location>
</feature>
<evidence type="ECO:0000256" key="1">
    <source>
        <dbReference type="SAM" id="Phobius"/>
    </source>
</evidence>
<keyword evidence="1" id="KW-0472">Membrane</keyword>
<feature type="transmembrane region" description="Helical" evidence="1">
    <location>
        <begin position="159"/>
        <end position="176"/>
    </location>
</feature>
<dbReference type="InterPro" id="IPR003675">
    <property type="entry name" value="Rce1/LyrA-like_dom"/>
</dbReference>
<name>M0G1A0_HALPT</name>
<dbReference type="GO" id="GO:0080120">
    <property type="term" value="P:CAAX-box protein maturation"/>
    <property type="evidence" value="ECO:0007669"/>
    <property type="project" value="UniProtKB-ARBA"/>
</dbReference>
<dbReference type="OrthoDB" id="221540at2157"/>
<feature type="transmembrane region" description="Helical" evidence="1">
    <location>
        <begin position="119"/>
        <end position="139"/>
    </location>
</feature>
<dbReference type="AlphaFoldDB" id="M0G1A0"/>
<comment type="caution">
    <text evidence="3">The sequence shown here is derived from an EMBL/GenBank/DDBJ whole genome shotgun (WGS) entry which is preliminary data.</text>
</comment>
<feature type="transmembrane region" description="Helical" evidence="1">
    <location>
        <begin position="20"/>
        <end position="38"/>
    </location>
</feature>